<feature type="transmembrane region" description="Helical" evidence="1">
    <location>
        <begin position="39"/>
        <end position="56"/>
    </location>
</feature>
<gene>
    <name evidence="2" type="ORF">PCON_08188</name>
</gene>
<dbReference type="EMBL" id="HF935423">
    <property type="protein sequence ID" value="CCX08595.1"/>
    <property type="molecule type" value="Genomic_DNA"/>
</dbReference>
<name>U4LDB6_PYROM</name>
<organism evidence="2 3">
    <name type="scientific">Pyronema omphalodes (strain CBS 100304)</name>
    <name type="common">Pyronema confluens</name>
    <dbReference type="NCBI Taxonomy" id="1076935"/>
    <lineage>
        <taxon>Eukaryota</taxon>
        <taxon>Fungi</taxon>
        <taxon>Dikarya</taxon>
        <taxon>Ascomycota</taxon>
        <taxon>Pezizomycotina</taxon>
        <taxon>Pezizomycetes</taxon>
        <taxon>Pezizales</taxon>
        <taxon>Pyronemataceae</taxon>
        <taxon>Pyronema</taxon>
    </lineage>
</organism>
<keyword evidence="1" id="KW-0472">Membrane</keyword>
<evidence type="ECO:0000313" key="3">
    <source>
        <dbReference type="Proteomes" id="UP000018144"/>
    </source>
</evidence>
<accession>U4LDB6</accession>
<keyword evidence="1" id="KW-0812">Transmembrane</keyword>
<evidence type="ECO:0000313" key="2">
    <source>
        <dbReference type="EMBL" id="CCX08595.1"/>
    </source>
</evidence>
<proteinExistence type="predicted"/>
<evidence type="ECO:0000256" key="1">
    <source>
        <dbReference type="SAM" id="Phobius"/>
    </source>
</evidence>
<sequence length="87" mass="9503">MRVVVVWHGGRGEFVCFQKDRISLGGSADVDVDQMSKRPNGSFCFCVIVISAVLYMKAGKQWRMAPVFVDVATYLTALPALPALPAL</sequence>
<dbReference type="AlphaFoldDB" id="U4LDB6"/>
<keyword evidence="3" id="KW-1185">Reference proteome</keyword>
<protein>
    <submittedName>
        <fullName evidence="2">Uncharacterized protein</fullName>
    </submittedName>
</protein>
<dbReference type="Proteomes" id="UP000018144">
    <property type="component" value="Unassembled WGS sequence"/>
</dbReference>
<keyword evidence="1" id="KW-1133">Transmembrane helix</keyword>
<reference evidence="2 3" key="1">
    <citation type="journal article" date="2013" name="PLoS Genet.">
        <title>The genome and development-dependent transcriptomes of Pyronema confluens: a window into fungal evolution.</title>
        <authorList>
            <person name="Traeger S."/>
            <person name="Altegoer F."/>
            <person name="Freitag M."/>
            <person name="Gabaldon T."/>
            <person name="Kempken F."/>
            <person name="Kumar A."/>
            <person name="Marcet-Houben M."/>
            <person name="Poggeler S."/>
            <person name="Stajich J.E."/>
            <person name="Nowrousian M."/>
        </authorList>
    </citation>
    <scope>NUCLEOTIDE SEQUENCE [LARGE SCALE GENOMIC DNA]</scope>
    <source>
        <strain evidence="3">CBS 100304</strain>
        <tissue evidence="2">Vegetative mycelium</tissue>
    </source>
</reference>